<sequence length="93" mass="10128">MSTAASPGAGVTTERITSNYPFRPEPRAHQAQYFPLLTSERCEMRALIKVLDARINSNKPSPASPRAMILSISTIPDGGGLMLIFNLLRQDGL</sequence>
<gene>
    <name evidence="2" type="ORF">IPOD504_LOCUS4569</name>
</gene>
<protein>
    <submittedName>
        <fullName evidence="2">Uncharacterized protein</fullName>
    </submittedName>
</protein>
<name>A0ABN8I080_9NEOP</name>
<accession>A0ABN8I080</accession>
<feature type="region of interest" description="Disordered" evidence="1">
    <location>
        <begin position="1"/>
        <end position="24"/>
    </location>
</feature>
<dbReference type="Proteomes" id="UP000837857">
    <property type="component" value="Chromosome 15"/>
</dbReference>
<keyword evidence="3" id="KW-1185">Reference proteome</keyword>
<organism evidence="2 3">
    <name type="scientific">Iphiclides podalirius</name>
    <name type="common">scarce swallowtail</name>
    <dbReference type="NCBI Taxonomy" id="110791"/>
    <lineage>
        <taxon>Eukaryota</taxon>
        <taxon>Metazoa</taxon>
        <taxon>Ecdysozoa</taxon>
        <taxon>Arthropoda</taxon>
        <taxon>Hexapoda</taxon>
        <taxon>Insecta</taxon>
        <taxon>Pterygota</taxon>
        <taxon>Neoptera</taxon>
        <taxon>Endopterygota</taxon>
        <taxon>Lepidoptera</taxon>
        <taxon>Glossata</taxon>
        <taxon>Ditrysia</taxon>
        <taxon>Papilionoidea</taxon>
        <taxon>Papilionidae</taxon>
        <taxon>Papilioninae</taxon>
        <taxon>Iphiclides</taxon>
    </lineage>
</organism>
<dbReference type="EMBL" id="OW152827">
    <property type="protein sequence ID" value="CAH2044076.1"/>
    <property type="molecule type" value="Genomic_DNA"/>
</dbReference>
<evidence type="ECO:0000256" key="1">
    <source>
        <dbReference type="SAM" id="MobiDB-lite"/>
    </source>
</evidence>
<evidence type="ECO:0000313" key="3">
    <source>
        <dbReference type="Proteomes" id="UP000837857"/>
    </source>
</evidence>
<feature type="non-terminal residue" evidence="2">
    <location>
        <position position="93"/>
    </location>
</feature>
<evidence type="ECO:0000313" key="2">
    <source>
        <dbReference type="EMBL" id="CAH2044076.1"/>
    </source>
</evidence>
<reference evidence="2" key="1">
    <citation type="submission" date="2022-03" db="EMBL/GenBank/DDBJ databases">
        <authorList>
            <person name="Martin H S."/>
        </authorList>
    </citation>
    <scope>NUCLEOTIDE SEQUENCE</scope>
</reference>
<proteinExistence type="predicted"/>